<reference evidence="2 3" key="1">
    <citation type="submission" date="2020-10" db="EMBL/GenBank/DDBJ databases">
        <title>Genomic characterization of underground lake bacteria from Wind Cave National Park: Insight into the archetypical LuxI/LuxR and identification of LuxR solos.</title>
        <authorList>
            <person name="Wengert P.C."/>
            <person name="Savka M.A."/>
        </authorList>
    </citation>
    <scope>NUCLEOTIDE SEQUENCE [LARGE SCALE GENOMIC DNA]</scope>
    <source>
        <strain evidence="2 3">SD316</strain>
    </source>
</reference>
<gene>
    <name evidence="2" type="ORF">IPV26_20165</name>
</gene>
<dbReference type="RefSeq" id="WP_207490095.1">
    <property type="nucleotide sequence ID" value="NZ_JADIJS010000005.1"/>
</dbReference>
<protein>
    <submittedName>
        <fullName evidence="2">Uncharacterized protein</fullName>
    </submittedName>
</protein>
<dbReference type="Proteomes" id="UP000718278">
    <property type="component" value="Unassembled WGS sequence"/>
</dbReference>
<organism evidence="2 3">
    <name type="scientific">Brucella pituitosa</name>
    <dbReference type="NCBI Taxonomy" id="571256"/>
    <lineage>
        <taxon>Bacteria</taxon>
        <taxon>Pseudomonadati</taxon>
        <taxon>Pseudomonadota</taxon>
        <taxon>Alphaproteobacteria</taxon>
        <taxon>Hyphomicrobiales</taxon>
        <taxon>Brucellaceae</taxon>
        <taxon>Brucella/Ochrobactrum group</taxon>
        <taxon>Brucella</taxon>
    </lineage>
</organism>
<evidence type="ECO:0000313" key="2">
    <source>
        <dbReference type="EMBL" id="MBO1041986.1"/>
    </source>
</evidence>
<proteinExistence type="predicted"/>
<accession>A0ABS3K4Z9</accession>
<sequence length="173" mass="20814">MENLDDGDTYVFEPAVIKLTPYDRRLKELRDLQDRREELLTHPDSQRRIAELDYQIKKAEERFEREKKRSTDDSWRRRRDIDEWRSRGGKELRNASRRKMRNKPNENLSHLSPEQKLDRKRIQRSDANFVKRKRKARVPESDIQAALSNRQRQRETEKKTAGNLAHNPAYGAF</sequence>
<dbReference type="EMBL" id="JADIJS010000005">
    <property type="protein sequence ID" value="MBO1041986.1"/>
    <property type="molecule type" value="Genomic_DNA"/>
</dbReference>
<evidence type="ECO:0000256" key="1">
    <source>
        <dbReference type="SAM" id="MobiDB-lite"/>
    </source>
</evidence>
<feature type="region of interest" description="Disordered" evidence="1">
    <location>
        <begin position="86"/>
        <end position="173"/>
    </location>
</feature>
<keyword evidence="3" id="KW-1185">Reference proteome</keyword>
<comment type="caution">
    <text evidence="2">The sequence shown here is derived from an EMBL/GenBank/DDBJ whole genome shotgun (WGS) entry which is preliminary data.</text>
</comment>
<evidence type="ECO:0000313" key="3">
    <source>
        <dbReference type="Proteomes" id="UP000718278"/>
    </source>
</evidence>
<name>A0ABS3K4Z9_9HYPH</name>